<feature type="region of interest" description="Disordered" evidence="1">
    <location>
        <begin position="1"/>
        <end position="64"/>
    </location>
</feature>
<dbReference type="RefSeq" id="XP_040785328.1">
    <property type="nucleotide sequence ID" value="XM_040937039.1"/>
</dbReference>
<evidence type="ECO:0000256" key="1">
    <source>
        <dbReference type="SAM" id="MobiDB-lite"/>
    </source>
</evidence>
<proteinExistence type="predicted"/>
<protein>
    <submittedName>
        <fullName evidence="2">Uncharacterized protein</fullName>
    </submittedName>
</protein>
<gene>
    <name evidence="2" type="ORF">K460DRAFT_407152</name>
</gene>
<comment type="caution">
    <text evidence="2">The sequence shown here is derived from an EMBL/GenBank/DDBJ whole genome shotgun (WGS) entry which is preliminary data.</text>
</comment>
<evidence type="ECO:0000313" key="3">
    <source>
        <dbReference type="Proteomes" id="UP000800039"/>
    </source>
</evidence>
<dbReference type="GeneID" id="63854289"/>
<dbReference type="OrthoDB" id="10611054at2759"/>
<feature type="compositionally biased region" description="Basic and acidic residues" evidence="1">
    <location>
        <begin position="55"/>
        <end position="64"/>
    </location>
</feature>
<dbReference type="AlphaFoldDB" id="A0A9P4L5K5"/>
<dbReference type="Proteomes" id="UP000800039">
    <property type="component" value="Unassembled WGS sequence"/>
</dbReference>
<dbReference type="EMBL" id="ML976617">
    <property type="protein sequence ID" value="KAF1842765.1"/>
    <property type="molecule type" value="Genomic_DNA"/>
</dbReference>
<sequence>MVLSIGLYNPPIDTTGREKKSTISKPSSAAELPVHTSSTIKPSKRSKLNPFSKGQEPREDKARLVEKTEAQIQEEQKNKELIMKYRNMNEEEVEKYLDEKKNGKDGMNSERGLRALGAALAPVRLF</sequence>
<reference evidence="2" key="1">
    <citation type="submission" date="2020-01" db="EMBL/GenBank/DDBJ databases">
        <authorList>
            <consortium name="DOE Joint Genome Institute"/>
            <person name="Haridas S."/>
            <person name="Albert R."/>
            <person name="Binder M."/>
            <person name="Bloem J."/>
            <person name="Labutti K."/>
            <person name="Salamov A."/>
            <person name="Andreopoulos B."/>
            <person name="Baker S.E."/>
            <person name="Barry K."/>
            <person name="Bills G."/>
            <person name="Bluhm B.H."/>
            <person name="Cannon C."/>
            <person name="Castanera R."/>
            <person name="Culley D.E."/>
            <person name="Daum C."/>
            <person name="Ezra D."/>
            <person name="Gonzalez J.B."/>
            <person name="Henrissat B."/>
            <person name="Kuo A."/>
            <person name="Liang C."/>
            <person name="Lipzen A."/>
            <person name="Lutzoni F."/>
            <person name="Magnuson J."/>
            <person name="Mondo S."/>
            <person name="Nolan M."/>
            <person name="Ohm R."/>
            <person name="Pangilinan J."/>
            <person name="Park H.-J."/>
            <person name="Ramirez L."/>
            <person name="Alfaro M."/>
            <person name="Sun H."/>
            <person name="Tritt A."/>
            <person name="Yoshinaga Y."/>
            <person name="Zwiers L.-H."/>
            <person name="Turgeon B.G."/>
            <person name="Goodwin S.B."/>
            <person name="Spatafora J.W."/>
            <person name="Crous P.W."/>
            <person name="Grigoriev I.V."/>
        </authorList>
    </citation>
    <scope>NUCLEOTIDE SEQUENCE</scope>
    <source>
        <strain evidence="2">CBS 394.84</strain>
    </source>
</reference>
<organism evidence="2 3">
    <name type="scientific">Cucurbitaria berberidis CBS 394.84</name>
    <dbReference type="NCBI Taxonomy" id="1168544"/>
    <lineage>
        <taxon>Eukaryota</taxon>
        <taxon>Fungi</taxon>
        <taxon>Dikarya</taxon>
        <taxon>Ascomycota</taxon>
        <taxon>Pezizomycotina</taxon>
        <taxon>Dothideomycetes</taxon>
        <taxon>Pleosporomycetidae</taxon>
        <taxon>Pleosporales</taxon>
        <taxon>Pleosporineae</taxon>
        <taxon>Cucurbitariaceae</taxon>
        <taxon>Cucurbitaria</taxon>
    </lineage>
</organism>
<evidence type="ECO:0000313" key="2">
    <source>
        <dbReference type="EMBL" id="KAF1842765.1"/>
    </source>
</evidence>
<name>A0A9P4L5K5_9PLEO</name>
<accession>A0A9P4L5K5</accession>
<keyword evidence="3" id="KW-1185">Reference proteome</keyword>